<dbReference type="EMBL" id="BPRC01000053">
    <property type="protein sequence ID" value="GJE68295.1"/>
    <property type="molecule type" value="Genomic_DNA"/>
</dbReference>
<evidence type="ECO:0000256" key="1">
    <source>
        <dbReference type="SAM" id="MobiDB-lite"/>
    </source>
</evidence>
<accession>A0ABQ4UQE2</accession>
<sequence>MSAGSNLGLRARLAGVRPRFPSSQAPPDPVHADARAADLRRVVGRCPACGVPYSGFAGADTGVIQVDRTLWRAACPRAMLVDAPGACQELQAAWRPKARPKGSGRASESGRS</sequence>
<protein>
    <submittedName>
        <fullName evidence="2">Uncharacterized protein</fullName>
    </submittedName>
</protein>
<keyword evidence="3" id="KW-1185">Reference proteome</keyword>
<evidence type="ECO:0000313" key="2">
    <source>
        <dbReference type="EMBL" id="GJE68295.1"/>
    </source>
</evidence>
<organism evidence="2 3">
    <name type="scientific">Methylorubrum aminovorans</name>
    <dbReference type="NCBI Taxonomy" id="269069"/>
    <lineage>
        <taxon>Bacteria</taxon>
        <taxon>Pseudomonadati</taxon>
        <taxon>Pseudomonadota</taxon>
        <taxon>Alphaproteobacteria</taxon>
        <taxon>Hyphomicrobiales</taxon>
        <taxon>Methylobacteriaceae</taxon>
        <taxon>Methylorubrum</taxon>
    </lineage>
</organism>
<comment type="caution">
    <text evidence="2">The sequence shown here is derived from an EMBL/GenBank/DDBJ whole genome shotgun (WGS) entry which is preliminary data.</text>
</comment>
<name>A0ABQ4UQE2_9HYPH</name>
<gene>
    <name evidence="2" type="ORF">LNAOJCKE_5532</name>
</gene>
<reference evidence="2" key="2">
    <citation type="submission" date="2021-08" db="EMBL/GenBank/DDBJ databases">
        <authorList>
            <person name="Tani A."/>
            <person name="Ola A."/>
            <person name="Ogura Y."/>
            <person name="Katsura K."/>
            <person name="Hayashi T."/>
        </authorList>
    </citation>
    <scope>NUCLEOTIDE SEQUENCE</scope>
    <source>
        <strain evidence="2">NBRC 15686</strain>
    </source>
</reference>
<evidence type="ECO:0000313" key="3">
    <source>
        <dbReference type="Proteomes" id="UP001055039"/>
    </source>
</evidence>
<dbReference type="Proteomes" id="UP001055039">
    <property type="component" value="Unassembled WGS sequence"/>
</dbReference>
<proteinExistence type="predicted"/>
<feature type="region of interest" description="Disordered" evidence="1">
    <location>
        <begin position="92"/>
        <end position="112"/>
    </location>
</feature>
<reference evidence="2" key="1">
    <citation type="journal article" date="2021" name="Front. Microbiol.">
        <title>Comprehensive Comparative Genomics and Phenotyping of Methylobacterium Species.</title>
        <authorList>
            <person name="Alessa O."/>
            <person name="Ogura Y."/>
            <person name="Fujitani Y."/>
            <person name="Takami H."/>
            <person name="Hayashi T."/>
            <person name="Sahin N."/>
            <person name="Tani A."/>
        </authorList>
    </citation>
    <scope>NUCLEOTIDE SEQUENCE</scope>
    <source>
        <strain evidence="2">NBRC 15686</strain>
    </source>
</reference>